<feature type="compositionally biased region" description="Basic and acidic residues" evidence="5">
    <location>
        <begin position="96"/>
        <end position="109"/>
    </location>
</feature>
<dbReference type="GO" id="GO:1990269">
    <property type="term" value="F:RNA polymerase II C-terminal domain phosphoserine binding"/>
    <property type="evidence" value="ECO:0007669"/>
    <property type="project" value="TreeGrafter"/>
</dbReference>
<feature type="compositionally biased region" description="Basic and acidic residues" evidence="5">
    <location>
        <begin position="204"/>
        <end position="244"/>
    </location>
</feature>
<feature type="compositionally biased region" description="Basic and acidic residues" evidence="5">
    <location>
        <begin position="486"/>
        <end position="532"/>
    </location>
</feature>
<dbReference type="GO" id="GO:0003677">
    <property type="term" value="F:DNA binding"/>
    <property type="evidence" value="ECO:0007669"/>
    <property type="project" value="InterPro"/>
</dbReference>
<gene>
    <name evidence="7" type="ORF">NKR23_g876</name>
</gene>
<keyword evidence="3" id="KW-0804">Transcription</keyword>
<feature type="region of interest" description="Disordered" evidence="5">
    <location>
        <begin position="153"/>
        <end position="261"/>
    </location>
</feature>
<proteinExistence type="predicted"/>
<feature type="compositionally biased region" description="Polar residues" evidence="5">
    <location>
        <begin position="467"/>
        <end position="485"/>
    </location>
</feature>
<dbReference type="PROSITE" id="PS51360">
    <property type="entry name" value="PLUS3"/>
    <property type="match status" value="1"/>
</dbReference>
<reference evidence="7" key="1">
    <citation type="submission" date="2022-07" db="EMBL/GenBank/DDBJ databases">
        <title>Fungi with potential for degradation of polypropylene.</title>
        <authorList>
            <person name="Gostincar C."/>
        </authorList>
    </citation>
    <scope>NUCLEOTIDE SEQUENCE</scope>
    <source>
        <strain evidence="7">EXF-13308</strain>
    </source>
</reference>
<evidence type="ECO:0000313" key="8">
    <source>
        <dbReference type="Proteomes" id="UP001174694"/>
    </source>
</evidence>
<feature type="compositionally biased region" description="Low complexity" evidence="5">
    <location>
        <begin position="72"/>
        <end position="86"/>
    </location>
</feature>
<feature type="compositionally biased region" description="Basic and acidic residues" evidence="5">
    <location>
        <begin position="28"/>
        <end position="44"/>
    </location>
</feature>
<comment type="caution">
    <text evidence="7">The sequence shown here is derived from an EMBL/GenBank/DDBJ whole genome shotgun (WGS) entry which is preliminary data.</text>
</comment>
<evidence type="ECO:0000259" key="6">
    <source>
        <dbReference type="PROSITE" id="PS51360"/>
    </source>
</evidence>
<feature type="region of interest" description="Disordered" evidence="5">
    <location>
        <begin position="1"/>
        <end position="114"/>
    </location>
</feature>
<dbReference type="Proteomes" id="UP001174694">
    <property type="component" value="Unassembled WGS sequence"/>
</dbReference>
<dbReference type="InterPro" id="IPR004343">
    <property type="entry name" value="Plus-3_dom"/>
</dbReference>
<feature type="region of interest" description="Disordered" evidence="5">
    <location>
        <begin position="466"/>
        <end position="575"/>
    </location>
</feature>
<evidence type="ECO:0000256" key="2">
    <source>
        <dbReference type="ARBA" id="ARBA00023015"/>
    </source>
</evidence>
<evidence type="ECO:0000256" key="5">
    <source>
        <dbReference type="SAM" id="MobiDB-lite"/>
    </source>
</evidence>
<evidence type="ECO:0000256" key="1">
    <source>
        <dbReference type="ARBA" id="ARBA00004123"/>
    </source>
</evidence>
<evidence type="ECO:0000256" key="4">
    <source>
        <dbReference type="ARBA" id="ARBA00023242"/>
    </source>
</evidence>
<feature type="compositionally biased region" description="Polar residues" evidence="5">
    <location>
        <begin position="548"/>
        <end position="571"/>
    </location>
</feature>
<name>A0AA38VK68_9PEZI</name>
<organism evidence="7 8">
    <name type="scientific">Pleurostoma richardsiae</name>
    <dbReference type="NCBI Taxonomy" id="41990"/>
    <lineage>
        <taxon>Eukaryota</taxon>
        <taxon>Fungi</taxon>
        <taxon>Dikarya</taxon>
        <taxon>Ascomycota</taxon>
        <taxon>Pezizomycotina</taxon>
        <taxon>Sordariomycetes</taxon>
        <taxon>Sordariomycetidae</taxon>
        <taxon>Calosphaeriales</taxon>
        <taxon>Pleurostomataceae</taxon>
        <taxon>Pleurostoma</taxon>
    </lineage>
</organism>
<dbReference type="Pfam" id="PF03126">
    <property type="entry name" value="Plus-3"/>
    <property type="match status" value="1"/>
</dbReference>
<dbReference type="AlphaFoldDB" id="A0AA38VK68"/>
<evidence type="ECO:0000256" key="3">
    <source>
        <dbReference type="ARBA" id="ARBA00023163"/>
    </source>
</evidence>
<evidence type="ECO:0000313" key="7">
    <source>
        <dbReference type="EMBL" id="KAJ9156461.1"/>
    </source>
</evidence>
<feature type="domain" description="Plus3" evidence="6">
    <location>
        <begin position="265"/>
        <end position="402"/>
    </location>
</feature>
<accession>A0AA38VK68</accession>
<dbReference type="GO" id="GO:0016593">
    <property type="term" value="C:Cdc73/Paf1 complex"/>
    <property type="evidence" value="ECO:0007669"/>
    <property type="project" value="TreeGrafter"/>
</dbReference>
<dbReference type="FunFam" id="3.90.70.200:FF:000005">
    <property type="entry name" value="Related to Pol II transcription elongation factor"/>
    <property type="match status" value="1"/>
</dbReference>
<sequence>MSDIDDELLALAGGDVSSDEDEGSLNISREESRSPAPPKKKDAPAKGVATKKPAAKKAKKRVQDDSEEEGEASSAPSSPSSHGSAPMDESDSDSDAPPRKSREDDDNKYPIEGLFMSLAEKEEIMSMREVDREQILAERAQEKERLRQNALLRQLVTNQENEEKKQRKRTASTADLEESQRKSSRVRTKIGGTRAGEASSALDTLRRARAEKNDRMRRREENDRRKERSPSFGASDRDADRESSVEWGGATKLKSRSPEVKEIPPAELRDVERIRVGRTRFAEVCFHPGFEKAIVDCYARISIGPDPNTRENVYRMAVIKGFTKGKPYAIETRTGKQIVTDQYATAAHGKSVRDWPFVMCSDSPFTESEWNRYCKTLQAEGLALPKKPALANKIEDINELIGRSWTDVEVTERLNKIQKLRDRFSGVERDRLEAQIEKAKAFGNEDRVSKLQEELDKLEVPRLAFRTSLTPRKSTTQPGTPSQQDRLAELNRENRRKNTEAVRKAQLKERAKVRDVEARLARGEQVEEDTSRRLKTTAKFVHDVHEPVSSQRTNGASQNGSGASTPANGTPRTGPLKQAALPHLAKLQQAKAVDKNGLPTIHKPLMDDDIIGALDLDIDIEID</sequence>
<comment type="subcellular location">
    <subcellularLocation>
        <location evidence="1">Nucleus</location>
    </subcellularLocation>
</comment>
<dbReference type="EMBL" id="JANBVO010000002">
    <property type="protein sequence ID" value="KAJ9156461.1"/>
    <property type="molecule type" value="Genomic_DNA"/>
</dbReference>
<dbReference type="PANTHER" id="PTHR13115:SF8">
    <property type="entry name" value="RNA POLYMERASE-ASSOCIATED PROTEIN RTF1 HOMOLOG"/>
    <property type="match status" value="1"/>
</dbReference>
<dbReference type="SUPFAM" id="SSF159042">
    <property type="entry name" value="Plus3-like"/>
    <property type="match status" value="1"/>
</dbReference>
<dbReference type="InterPro" id="IPR036128">
    <property type="entry name" value="Plus3-like_sf"/>
</dbReference>
<protein>
    <submittedName>
        <fullName evidence="7">RNA polymerase-associated protein RTF1</fullName>
    </submittedName>
</protein>
<keyword evidence="4" id="KW-0539">Nucleus</keyword>
<keyword evidence="8" id="KW-1185">Reference proteome</keyword>
<dbReference type="PANTHER" id="PTHR13115">
    <property type="entry name" value="RNA POLYMERASE-ASSOCIATED PROTEIN RTF1 HOMOLOG"/>
    <property type="match status" value="1"/>
</dbReference>
<keyword evidence="2" id="KW-0805">Transcription regulation</keyword>
<dbReference type="SMART" id="SM00719">
    <property type="entry name" value="Plus3"/>
    <property type="match status" value="1"/>
</dbReference>
<dbReference type="Gene3D" id="3.90.70.200">
    <property type="entry name" value="Plus-3 domain"/>
    <property type="match status" value="1"/>
</dbReference>